<dbReference type="Gene3D" id="3.90.1750.10">
    <property type="entry name" value="Hect, E3 ligase catalytic domains"/>
    <property type="match status" value="1"/>
</dbReference>
<keyword evidence="4 5" id="KW-0833">Ubl conjugation pathway</keyword>
<dbReference type="PANTHER" id="PTHR45700">
    <property type="entry name" value="UBIQUITIN-PROTEIN LIGASE E3C"/>
    <property type="match status" value="1"/>
</dbReference>
<dbReference type="AlphaFoldDB" id="A0A1J4K453"/>
<dbReference type="GO" id="GO:0061630">
    <property type="term" value="F:ubiquitin protein ligase activity"/>
    <property type="evidence" value="ECO:0007669"/>
    <property type="project" value="UniProtKB-EC"/>
</dbReference>
<dbReference type="InterPro" id="IPR000569">
    <property type="entry name" value="HECT_dom"/>
</dbReference>
<dbReference type="VEuPathDB" id="TrichDB:TRFO_26122"/>
<evidence type="ECO:0000259" key="6">
    <source>
        <dbReference type="PROSITE" id="PS50237"/>
    </source>
</evidence>
<dbReference type="EC" id="2.3.2.26" evidence="2"/>
<evidence type="ECO:0000313" key="7">
    <source>
        <dbReference type="EMBL" id="OHT05971.1"/>
    </source>
</evidence>
<evidence type="ECO:0000256" key="4">
    <source>
        <dbReference type="ARBA" id="ARBA00022786"/>
    </source>
</evidence>
<accession>A0A1J4K453</accession>
<dbReference type="PROSITE" id="PS50237">
    <property type="entry name" value="HECT"/>
    <property type="match status" value="1"/>
</dbReference>
<feature type="domain" description="HECT" evidence="6">
    <location>
        <begin position="335"/>
        <end position="612"/>
    </location>
</feature>
<dbReference type="Proteomes" id="UP000179807">
    <property type="component" value="Unassembled WGS sequence"/>
</dbReference>
<dbReference type="GeneID" id="94839458"/>
<evidence type="ECO:0000313" key="8">
    <source>
        <dbReference type="Proteomes" id="UP000179807"/>
    </source>
</evidence>
<dbReference type="SMART" id="SM00119">
    <property type="entry name" value="HECTc"/>
    <property type="match status" value="1"/>
</dbReference>
<comment type="caution">
    <text evidence="7">The sequence shown here is derived from an EMBL/GenBank/DDBJ whole genome shotgun (WGS) entry which is preliminary data.</text>
</comment>
<evidence type="ECO:0000256" key="1">
    <source>
        <dbReference type="ARBA" id="ARBA00000885"/>
    </source>
</evidence>
<dbReference type="Gene3D" id="3.30.2410.10">
    <property type="entry name" value="Hect, E3 ligase catalytic domain"/>
    <property type="match status" value="1"/>
</dbReference>
<dbReference type="PANTHER" id="PTHR45700:SF8">
    <property type="entry name" value="HECT-TYPE E3 UBIQUITIN TRANSFERASE"/>
    <property type="match status" value="1"/>
</dbReference>
<dbReference type="Gene3D" id="3.30.2160.10">
    <property type="entry name" value="Hect, E3 ligase catalytic domain"/>
    <property type="match status" value="1"/>
</dbReference>
<dbReference type="EMBL" id="MLAK01000740">
    <property type="protein sequence ID" value="OHT05971.1"/>
    <property type="molecule type" value="Genomic_DNA"/>
</dbReference>
<dbReference type="GO" id="GO:0000209">
    <property type="term" value="P:protein polyubiquitination"/>
    <property type="evidence" value="ECO:0007669"/>
    <property type="project" value="InterPro"/>
</dbReference>
<name>A0A1J4K453_9EUKA</name>
<sequence>MANRLIGQDQDDICDLFLENFIKPLQQNSTLCQQHWIIFSLLFDINSNLKNFTRIFQKKDKSEISENDLNFDMETIDFLFNTIIKRIDLFASNKSTNIHNLDDESLSPTGIIVNFLQNFSNTKTPSIGKLEMIRTYFLIFVFPVFYEGEQFDTIFLTFIQSILFFTDDFKEIFENNVKLYPRFIYYMLKVLQFNTAHYIYTMIGLNHQHSCKMHIIALFYQYLYQLTNQISNKVMSNQIVLDSEAFIDYAFSDFLYPDLEYLSIRYNKFSYVQTPSFLSLELKKKLIENDRKYLIDVYKGEKIVFETKDYKILLHELNLFTDSQFKMEHEFSPYYFFVLSKTIFDPNECFFEIVNGFSWFCSKKIEKTIYYSIGVFVGLALVNSQKLPICLPNALLKKLCFIEPNFDDFSQLYPDVALSLSILNDMVINDEDISSIGLTFCINQENSVYIELVENGNCIGVNNDNFHEYLKLYINFYLNDIIFDKLNEFRKGFKKAIQSDVLKFLKWEDIGQIINGDLYIDWQEFENNTQYVGYKSTDIVVQTFWSCFFDLPENYKKKFLIFVNGKIQRHPRIKIFLIDQNGKLPYSQVCFSTFYLPKWIGEDIQKMKLMISYCINYYNNYDSIVS</sequence>
<dbReference type="InterPro" id="IPR035983">
    <property type="entry name" value="Hect_E3_ubiquitin_ligase"/>
</dbReference>
<gene>
    <name evidence="7" type="ORF">TRFO_26122</name>
</gene>
<dbReference type="InterPro" id="IPR044611">
    <property type="entry name" value="E3A/B/C-like"/>
</dbReference>
<evidence type="ECO:0000256" key="5">
    <source>
        <dbReference type="PROSITE-ProRule" id="PRU00104"/>
    </source>
</evidence>
<dbReference type="SUPFAM" id="SSF56204">
    <property type="entry name" value="Hect, E3 ligase catalytic domain"/>
    <property type="match status" value="1"/>
</dbReference>
<dbReference type="Pfam" id="PF00632">
    <property type="entry name" value="HECT"/>
    <property type="match status" value="1"/>
</dbReference>
<organism evidence="7 8">
    <name type="scientific">Tritrichomonas foetus</name>
    <dbReference type="NCBI Taxonomy" id="1144522"/>
    <lineage>
        <taxon>Eukaryota</taxon>
        <taxon>Metamonada</taxon>
        <taxon>Parabasalia</taxon>
        <taxon>Tritrichomonadida</taxon>
        <taxon>Tritrichomonadidae</taxon>
        <taxon>Tritrichomonas</taxon>
    </lineage>
</organism>
<evidence type="ECO:0000256" key="3">
    <source>
        <dbReference type="ARBA" id="ARBA00022679"/>
    </source>
</evidence>
<keyword evidence="8" id="KW-1185">Reference proteome</keyword>
<proteinExistence type="predicted"/>
<keyword evidence="3" id="KW-0808">Transferase</keyword>
<evidence type="ECO:0000256" key="2">
    <source>
        <dbReference type="ARBA" id="ARBA00012485"/>
    </source>
</evidence>
<feature type="active site" description="Glycyl thioester intermediate" evidence="5">
    <location>
        <position position="590"/>
    </location>
</feature>
<protein>
    <recommendedName>
        <fullName evidence="2">HECT-type E3 ubiquitin transferase</fullName>
        <ecNumber evidence="2">2.3.2.26</ecNumber>
    </recommendedName>
</protein>
<comment type="catalytic activity">
    <reaction evidence="1">
        <text>S-ubiquitinyl-[E2 ubiquitin-conjugating enzyme]-L-cysteine + [acceptor protein]-L-lysine = [E2 ubiquitin-conjugating enzyme]-L-cysteine + N(6)-ubiquitinyl-[acceptor protein]-L-lysine.</text>
        <dbReference type="EC" id="2.3.2.26"/>
    </reaction>
</comment>
<dbReference type="RefSeq" id="XP_068359107.1">
    <property type="nucleotide sequence ID" value="XM_068504754.1"/>
</dbReference>
<reference evidence="7" key="1">
    <citation type="submission" date="2016-10" db="EMBL/GenBank/DDBJ databases">
        <authorList>
            <person name="Benchimol M."/>
            <person name="Almeida L.G."/>
            <person name="Vasconcelos A.T."/>
            <person name="Perreira-Neves A."/>
            <person name="Rosa I.A."/>
            <person name="Tasca T."/>
            <person name="Bogo M.R."/>
            <person name="de Souza W."/>
        </authorList>
    </citation>
    <scope>NUCLEOTIDE SEQUENCE [LARGE SCALE GENOMIC DNA]</scope>
    <source>
        <strain evidence="7">K</strain>
    </source>
</reference>
<dbReference type="OrthoDB" id="8068875at2759"/>